<feature type="transmembrane region" description="Helical" evidence="1">
    <location>
        <begin position="12"/>
        <end position="32"/>
    </location>
</feature>
<reference evidence="3" key="1">
    <citation type="submission" date="2016-11" db="UniProtKB">
        <authorList>
            <consortium name="WormBaseParasite"/>
        </authorList>
    </citation>
    <scope>IDENTIFICATION</scope>
</reference>
<dbReference type="Proteomes" id="UP000095283">
    <property type="component" value="Unplaced"/>
</dbReference>
<keyword evidence="1" id="KW-0472">Membrane</keyword>
<dbReference type="WBParaSite" id="Hba_07465">
    <property type="protein sequence ID" value="Hba_07465"/>
    <property type="gene ID" value="Hba_07465"/>
</dbReference>
<protein>
    <submittedName>
        <fullName evidence="3">Proton_antipo_M domain-containing protein</fullName>
    </submittedName>
</protein>
<feature type="transmembrane region" description="Helical" evidence="1">
    <location>
        <begin position="68"/>
        <end position="89"/>
    </location>
</feature>
<accession>A0A1I7WQN5</accession>
<name>A0A1I7WQN5_HETBA</name>
<evidence type="ECO:0000313" key="2">
    <source>
        <dbReference type="Proteomes" id="UP000095283"/>
    </source>
</evidence>
<evidence type="ECO:0000256" key="1">
    <source>
        <dbReference type="SAM" id="Phobius"/>
    </source>
</evidence>
<keyword evidence="2" id="KW-1185">Reference proteome</keyword>
<evidence type="ECO:0000313" key="3">
    <source>
        <dbReference type="WBParaSite" id="Hba_07465"/>
    </source>
</evidence>
<proteinExistence type="predicted"/>
<dbReference type="AlphaFoldDB" id="A0A1I7WQN5"/>
<keyword evidence="1" id="KW-0812">Transmembrane</keyword>
<sequence>MIRFLGEHYKRVVFRLFFSEIGVFSFFFLTLTSTKLSLLSLVDHVPFILFLLLSSYLLFRGCFHSTDLVINIIIPLSVVVPLLFLSYSLH</sequence>
<keyword evidence="1" id="KW-1133">Transmembrane helix</keyword>
<feature type="transmembrane region" description="Helical" evidence="1">
    <location>
        <begin position="38"/>
        <end position="59"/>
    </location>
</feature>
<organism evidence="2 3">
    <name type="scientific">Heterorhabditis bacteriophora</name>
    <name type="common">Entomopathogenic nematode worm</name>
    <dbReference type="NCBI Taxonomy" id="37862"/>
    <lineage>
        <taxon>Eukaryota</taxon>
        <taxon>Metazoa</taxon>
        <taxon>Ecdysozoa</taxon>
        <taxon>Nematoda</taxon>
        <taxon>Chromadorea</taxon>
        <taxon>Rhabditida</taxon>
        <taxon>Rhabditina</taxon>
        <taxon>Rhabditomorpha</taxon>
        <taxon>Strongyloidea</taxon>
        <taxon>Heterorhabditidae</taxon>
        <taxon>Heterorhabditis</taxon>
    </lineage>
</organism>